<comment type="caution">
    <text evidence="1">The sequence shown here is derived from an EMBL/GenBank/DDBJ whole genome shotgun (WGS) entry which is preliminary data.</text>
</comment>
<organism evidence="1 2">
    <name type="scientific">Streblomastix strix</name>
    <dbReference type="NCBI Taxonomy" id="222440"/>
    <lineage>
        <taxon>Eukaryota</taxon>
        <taxon>Metamonada</taxon>
        <taxon>Preaxostyla</taxon>
        <taxon>Oxymonadida</taxon>
        <taxon>Streblomastigidae</taxon>
        <taxon>Streblomastix</taxon>
    </lineage>
</organism>
<reference evidence="1 2" key="1">
    <citation type="submission" date="2019-03" db="EMBL/GenBank/DDBJ databases">
        <title>Single cell metagenomics reveals metabolic interactions within the superorganism composed of flagellate Streblomastix strix and complex community of Bacteroidetes bacteria on its surface.</title>
        <authorList>
            <person name="Treitli S.C."/>
            <person name="Kolisko M."/>
            <person name="Husnik F."/>
            <person name="Keeling P."/>
            <person name="Hampl V."/>
        </authorList>
    </citation>
    <scope>NUCLEOTIDE SEQUENCE [LARGE SCALE GENOMIC DNA]</scope>
    <source>
        <strain evidence="1">ST1C</strain>
    </source>
</reference>
<gene>
    <name evidence="1" type="ORF">EZS28_009405</name>
</gene>
<accession>A0A5J4WL73</accession>
<dbReference type="Proteomes" id="UP000324800">
    <property type="component" value="Unassembled WGS sequence"/>
</dbReference>
<proteinExistence type="predicted"/>
<sequence length="68" mass="7600">MYSASSFYDALNGYYSPSVSFNIYSYSFGTTSPSQLNQVSGLGGLSQATKADPEIELRFLLRQFNKRQ</sequence>
<evidence type="ECO:0000313" key="2">
    <source>
        <dbReference type="Proteomes" id="UP000324800"/>
    </source>
</evidence>
<name>A0A5J4WL73_9EUKA</name>
<protein>
    <submittedName>
        <fullName evidence="1">Uncharacterized protein</fullName>
    </submittedName>
</protein>
<dbReference type="AlphaFoldDB" id="A0A5J4WL73"/>
<evidence type="ECO:0000313" key="1">
    <source>
        <dbReference type="EMBL" id="KAA6395069.1"/>
    </source>
</evidence>
<dbReference type="EMBL" id="SNRW01001777">
    <property type="protein sequence ID" value="KAA6395069.1"/>
    <property type="molecule type" value="Genomic_DNA"/>
</dbReference>